<evidence type="ECO:0000256" key="2">
    <source>
        <dbReference type="SAM" id="MobiDB-lite"/>
    </source>
</evidence>
<dbReference type="OrthoDB" id="360327at2759"/>
<proteinExistence type="inferred from homology"/>
<keyword evidence="4" id="KW-1185">Reference proteome</keyword>
<dbReference type="GO" id="GO:0000398">
    <property type="term" value="P:mRNA splicing, via spliceosome"/>
    <property type="evidence" value="ECO:0007669"/>
    <property type="project" value="InterPro"/>
</dbReference>
<dbReference type="EMBL" id="AZGZ01000020">
    <property type="protein sequence ID" value="KZZ89600.1"/>
    <property type="molecule type" value="Genomic_DNA"/>
</dbReference>
<dbReference type="PANTHER" id="PTHR12111:SF2">
    <property type="entry name" value="SPLICING FACTOR YJU2B-RELATED"/>
    <property type="match status" value="1"/>
</dbReference>
<protein>
    <submittedName>
        <fullName evidence="3">DUF572 domain-containing protein</fullName>
    </submittedName>
</protein>
<dbReference type="GO" id="GO:0071014">
    <property type="term" value="C:post-mRNA release spliceosomal complex"/>
    <property type="evidence" value="ECO:0007669"/>
    <property type="project" value="TreeGrafter"/>
</dbReference>
<sequence length="387" mass="44233">MQGFNMGRYVPPDLEGVQSGNQLHKKHPLGSRARNLHTTGELTVRFEMPFNIWCLHCSPSKEGDKSKRVIIGQGVRFNALKKKVGNYYSTPIWAFRMKHSVCGGWIEIRTDPKNTAYIVTEGGERQEKGVLERGEYEEDGVPEITIRMPGEAEKAKDAFEKLETKVEDKRKFLTEQERMKELYRLSDKHWDDPYEQSRKLRKTFRAERKRREAIEQQDEALKDRMGLEMELLEESEGDRIRSSMVQFHHGKEVGPLEATKKPLFDDKTDASSMTTKKRKKVTAEQVAAERRALFHKELRGNTRAVIDPFLAESSWEPAVRGQKKEAKKTKEVVTSTEKKKTHCDVGVDNSATKPPIKPLIQGADKHTPEAASAHTQPLLVDYGSESD</sequence>
<feature type="compositionally biased region" description="Basic and acidic residues" evidence="2">
    <location>
        <begin position="322"/>
        <end position="345"/>
    </location>
</feature>
<dbReference type="Proteomes" id="UP000242877">
    <property type="component" value="Unassembled WGS sequence"/>
</dbReference>
<feature type="region of interest" description="Disordered" evidence="2">
    <location>
        <begin position="11"/>
        <end position="34"/>
    </location>
</feature>
<evidence type="ECO:0000256" key="1">
    <source>
        <dbReference type="ARBA" id="ARBA00005595"/>
    </source>
</evidence>
<evidence type="ECO:0000313" key="4">
    <source>
        <dbReference type="Proteomes" id="UP000242877"/>
    </source>
</evidence>
<evidence type="ECO:0000313" key="3">
    <source>
        <dbReference type="EMBL" id="KZZ89600.1"/>
    </source>
</evidence>
<dbReference type="AlphaFoldDB" id="A0A166NF42"/>
<dbReference type="InterPro" id="IPR007590">
    <property type="entry name" value="Saf4/Yju2"/>
</dbReference>
<feature type="region of interest" description="Disordered" evidence="2">
    <location>
        <begin position="262"/>
        <end position="283"/>
    </location>
</feature>
<comment type="similarity">
    <text evidence="1">Belongs to the CWC16 family.</text>
</comment>
<comment type="caution">
    <text evidence="3">The sequence shown here is derived from an EMBL/GenBank/DDBJ whole genome shotgun (WGS) entry which is preliminary data.</text>
</comment>
<gene>
    <name evidence="3" type="ORF">AAP_04355</name>
</gene>
<dbReference type="VEuPathDB" id="FungiDB:AAP_04355"/>
<reference evidence="3 4" key="1">
    <citation type="journal article" date="2016" name="Genome Biol. Evol.">
        <title>Divergent and convergent evolution of fungal pathogenicity.</title>
        <authorList>
            <person name="Shang Y."/>
            <person name="Xiao G."/>
            <person name="Zheng P."/>
            <person name="Cen K."/>
            <person name="Zhan S."/>
            <person name="Wang C."/>
        </authorList>
    </citation>
    <scope>NUCLEOTIDE SEQUENCE [LARGE SCALE GENOMIC DNA]</scope>
    <source>
        <strain evidence="3 4">ARSEF 7405</strain>
    </source>
</reference>
<accession>A0A166NF42</accession>
<dbReference type="GO" id="GO:0005684">
    <property type="term" value="C:U2-type spliceosomal complex"/>
    <property type="evidence" value="ECO:0007669"/>
    <property type="project" value="TreeGrafter"/>
</dbReference>
<name>A0A166NF42_9EURO</name>
<dbReference type="PANTHER" id="PTHR12111">
    <property type="entry name" value="SPLICING FACTOR YJU2"/>
    <property type="match status" value="1"/>
</dbReference>
<organism evidence="3 4">
    <name type="scientific">Ascosphaera apis ARSEF 7405</name>
    <dbReference type="NCBI Taxonomy" id="392613"/>
    <lineage>
        <taxon>Eukaryota</taxon>
        <taxon>Fungi</taxon>
        <taxon>Dikarya</taxon>
        <taxon>Ascomycota</taxon>
        <taxon>Pezizomycotina</taxon>
        <taxon>Eurotiomycetes</taxon>
        <taxon>Eurotiomycetidae</taxon>
        <taxon>Onygenales</taxon>
        <taxon>Ascosphaeraceae</taxon>
        <taxon>Ascosphaera</taxon>
    </lineage>
</organism>
<dbReference type="Pfam" id="PF04502">
    <property type="entry name" value="Saf4_Yju2"/>
    <property type="match status" value="1"/>
</dbReference>
<feature type="region of interest" description="Disordered" evidence="2">
    <location>
        <begin position="315"/>
        <end position="387"/>
    </location>
</feature>